<accession>A0AAP4D5P7</accession>
<dbReference type="AlphaFoldDB" id="A0AAP4D5P7"/>
<evidence type="ECO:0000256" key="1">
    <source>
        <dbReference type="SAM" id="MobiDB-lite"/>
    </source>
</evidence>
<feature type="region of interest" description="Disordered" evidence="1">
    <location>
        <begin position="98"/>
        <end position="124"/>
    </location>
</feature>
<gene>
    <name evidence="2" type="ORF">PZ740_11115</name>
</gene>
<protein>
    <submittedName>
        <fullName evidence="2">Uncharacterized protein</fullName>
    </submittedName>
</protein>
<keyword evidence="3" id="KW-1185">Reference proteome</keyword>
<comment type="caution">
    <text evidence="2">The sequence shown here is derived from an EMBL/GenBank/DDBJ whole genome shotgun (WGS) entry which is preliminary data.</text>
</comment>
<dbReference type="Proteomes" id="UP001301140">
    <property type="component" value="Unassembled WGS sequence"/>
</dbReference>
<reference evidence="2 3" key="1">
    <citation type="submission" date="2023-03" db="EMBL/GenBank/DDBJ databases">
        <title>YIM 152171 draft genome.</title>
        <authorList>
            <person name="Yang Z."/>
        </authorList>
    </citation>
    <scope>NUCLEOTIDE SEQUENCE [LARGE SCALE GENOMIC DNA]</scope>
    <source>
        <strain evidence="2 3">YIM 152171</strain>
    </source>
</reference>
<organism evidence="2 3">
    <name type="scientific">Marinimicrococcus flavescens</name>
    <dbReference type="NCBI Taxonomy" id="3031815"/>
    <lineage>
        <taxon>Bacteria</taxon>
        <taxon>Pseudomonadati</taxon>
        <taxon>Pseudomonadota</taxon>
        <taxon>Alphaproteobacteria</taxon>
        <taxon>Geminicoccales</taxon>
        <taxon>Geminicoccaceae</taxon>
        <taxon>Marinimicrococcus</taxon>
    </lineage>
</organism>
<dbReference type="EMBL" id="JARGEQ010000099">
    <property type="protein sequence ID" value="MDF1586929.1"/>
    <property type="molecule type" value="Genomic_DNA"/>
</dbReference>
<evidence type="ECO:0000313" key="2">
    <source>
        <dbReference type="EMBL" id="MDF1586929.1"/>
    </source>
</evidence>
<proteinExistence type="predicted"/>
<sequence>MMCFLLHPGVGLALDDPGKAVQRPQHLAAGIGDHPRGAPPVAGPQVQALPDQCSPQGLRGIAALPRRPHRVAHGRQMRAAAPDPLVLVVAVRGPGAWPLREPGSLEARSRPGAPLRPQRPDHGPVVRAAGQCMTQRELGEPGDLLVARPHVARIEHPATDRVDLRHESVPVPVVRRAVGPLLPVLDQDCCCRVETELRGQHPEHPMRLVTGDRLGRRN</sequence>
<evidence type="ECO:0000313" key="3">
    <source>
        <dbReference type="Proteomes" id="UP001301140"/>
    </source>
</evidence>
<name>A0AAP4D5P7_9PROT</name>